<keyword evidence="4" id="KW-1185">Reference proteome</keyword>
<protein>
    <submittedName>
        <fullName evidence="3">Glycosyltransferase family 4 protein</fullName>
    </submittedName>
</protein>
<accession>A0A5N1IUV6</accession>
<dbReference type="Pfam" id="PF00534">
    <property type="entry name" value="Glycos_transf_1"/>
    <property type="match status" value="1"/>
</dbReference>
<dbReference type="InterPro" id="IPR028098">
    <property type="entry name" value="Glyco_trans_4-like_N"/>
</dbReference>
<gene>
    <name evidence="3" type="ORF">F0P94_11200</name>
</gene>
<organism evidence="3 4">
    <name type="scientific">Adhaeribacter soli</name>
    <dbReference type="NCBI Taxonomy" id="2607655"/>
    <lineage>
        <taxon>Bacteria</taxon>
        <taxon>Pseudomonadati</taxon>
        <taxon>Bacteroidota</taxon>
        <taxon>Cytophagia</taxon>
        <taxon>Cytophagales</taxon>
        <taxon>Hymenobacteraceae</taxon>
        <taxon>Adhaeribacter</taxon>
    </lineage>
</organism>
<dbReference type="PANTHER" id="PTHR12526">
    <property type="entry name" value="GLYCOSYLTRANSFERASE"/>
    <property type="match status" value="1"/>
</dbReference>
<dbReference type="InterPro" id="IPR001296">
    <property type="entry name" value="Glyco_trans_1"/>
</dbReference>
<dbReference type="Proteomes" id="UP000326570">
    <property type="component" value="Unassembled WGS sequence"/>
</dbReference>
<reference evidence="3 4" key="1">
    <citation type="submission" date="2019-09" db="EMBL/GenBank/DDBJ databases">
        <title>Genome sequence of Adhaeribacter sp. M2.</title>
        <authorList>
            <person name="Srinivasan S."/>
        </authorList>
    </citation>
    <scope>NUCLEOTIDE SEQUENCE [LARGE SCALE GENOMIC DNA]</scope>
    <source>
        <strain evidence="3 4">M2</strain>
    </source>
</reference>
<feature type="domain" description="Glycosyltransferase subfamily 4-like N-terminal" evidence="2">
    <location>
        <begin position="20"/>
        <end position="177"/>
    </location>
</feature>
<evidence type="ECO:0000313" key="3">
    <source>
        <dbReference type="EMBL" id="KAA9333800.1"/>
    </source>
</evidence>
<evidence type="ECO:0000259" key="2">
    <source>
        <dbReference type="Pfam" id="PF13439"/>
    </source>
</evidence>
<comment type="caution">
    <text evidence="3">The sequence shown here is derived from an EMBL/GenBank/DDBJ whole genome shotgun (WGS) entry which is preliminary data.</text>
</comment>
<dbReference type="Gene3D" id="3.40.50.2000">
    <property type="entry name" value="Glycogen Phosphorylase B"/>
    <property type="match status" value="2"/>
</dbReference>
<sequence>MFMSEFPAKVICFFNSNKAWGGGEKWHFSTAREFIRRGFKTFLVTNPGSALARKCTEAQLPFLPVRITNLSFLNPYKIYKLYSYFRQQQTDVVIMNLSSDVKAGSIAAKLAGVKKIMYRRGLPHPLRDTLLNRFIYQRVLTHVIVNSEEVGRSFTTNNETWFPAHKLFLLNNGVDINQHTEASHKLYQKQGSEIIIGNAGRLTAQKGQEYLIQMAQVLKARQVNFKLLIAGEGKLKQPLTELIRQQNLENEITLLGHVEDMAGFLNSLDVFVFPSLFEGSANTLIEVLHQGIPSVAFNISSNPEIIEHGKTGFLATPFSAEEMAAYVMQLTTDAAFRQEIVQNGKQLIREKFDIRKNLDRLQALISS</sequence>
<dbReference type="Pfam" id="PF13439">
    <property type="entry name" value="Glyco_transf_4"/>
    <property type="match status" value="1"/>
</dbReference>
<evidence type="ECO:0000313" key="4">
    <source>
        <dbReference type="Proteomes" id="UP000326570"/>
    </source>
</evidence>
<dbReference type="GO" id="GO:0016757">
    <property type="term" value="F:glycosyltransferase activity"/>
    <property type="evidence" value="ECO:0007669"/>
    <property type="project" value="InterPro"/>
</dbReference>
<feature type="domain" description="Glycosyl transferase family 1" evidence="1">
    <location>
        <begin position="183"/>
        <end position="346"/>
    </location>
</feature>
<evidence type="ECO:0000259" key="1">
    <source>
        <dbReference type="Pfam" id="PF00534"/>
    </source>
</evidence>
<keyword evidence="3" id="KW-0808">Transferase</keyword>
<dbReference type="SUPFAM" id="SSF53756">
    <property type="entry name" value="UDP-Glycosyltransferase/glycogen phosphorylase"/>
    <property type="match status" value="1"/>
</dbReference>
<name>A0A5N1IUV6_9BACT</name>
<dbReference type="EMBL" id="VTWT01000005">
    <property type="protein sequence ID" value="KAA9333800.1"/>
    <property type="molecule type" value="Genomic_DNA"/>
</dbReference>
<dbReference type="PANTHER" id="PTHR12526:SF630">
    <property type="entry name" value="GLYCOSYLTRANSFERASE"/>
    <property type="match status" value="1"/>
</dbReference>
<dbReference type="AlphaFoldDB" id="A0A5N1IUV6"/>
<proteinExistence type="predicted"/>